<proteinExistence type="predicted"/>
<dbReference type="EMBL" id="AP021861">
    <property type="protein sequence ID" value="BBO33654.1"/>
    <property type="molecule type" value="Genomic_DNA"/>
</dbReference>
<dbReference type="RefSeq" id="WP_152099384.1">
    <property type="nucleotide sequence ID" value="NZ_AP021861.1"/>
</dbReference>
<dbReference type="AlphaFoldDB" id="A0A5K7XAB5"/>
<evidence type="ECO:0000313" key="2">
    <source>
        <dbReference type="Proteomes" id="UP000326837"/>
    </source>
</evidence>
<organism evidence="1 2">
    <name type="scientific">Lacipirellula parvula</name>
    <dbReference type="NCBI Taxonomy" id="2650471"/>
    <lineage>
        <taxon>Bacteria</taxon>
        <taxon>Pseudomonadati</taxon>
        <taxon>Planctomycetota</taxon>
        <taxon>Planctomycetia</taxon>
        <taxon>Pirellulales</taxon>
        <taxon>Lacipirellulaceae</taxon>
        <taxon>Lacipirellula</taxon>
    </lineage>
</organism>
<gene>
    <name evidence="1" type="ORF">PLANPX_3266</name>
</gene>
<dbReference type="KEGG" id="lpav:PLANPX_3266"/>
<keyword evidence="2" id="KW-1185">Reference proteome</keyword>
<name>A0A5K7XAB5_9BACT</name>
<dbReference type="Proteomes" id="UP000326837">
    <property type="component" value="Chromosome"/>
</dbReference>
<reference evidence="2" key="1">
    <citation type="submission" date="2019-10" db="EMBL/GenBank/DDBJ databases">
        <title>Lacipirellula parvula gen. nov., sp. nov., representing a lineage of planctomycetes widespread in freshwater anoxic habitats, and description of the family Lacipirellulaceae.</title>
        <authorList>
            <person name="Dedysh S.N."/>
            <person name="Kulichevskaya I.S."/>
            <person name="Beletsky A.V."/>
            <person name="Rakitin A.L."/>
            <person name="Mardanov A.V."/>
            <person name="Ivanova A.A."/>
            <person name="Saltykova V.X."/>
            <person name="Rijpstra W.I.C."/>
            <person name="Sinninghe Damste J.S."/>
            <person name="Ravin N.V."/>
        </authorList>
    </citation>
    <scope>NUCLEOTIDE SEQUENCE [LARGE SCALE GENOMIC DNA]</scope>
    <source>
        <strain evidence="2">PX69</strain>
    </source>
</reference>
<protein>
    <submittedName>
        <fullName evidence="1">Uncharacterized protein</fullName>
    </submittedName>
</protein>
<evidence type="ECO:0000313" key="1">
    <source>
        <dbReference type="EMBL" id="BBO33654.1"/>
    </source>
</evidence>
<sequence>MFGWLRKRRELPPTDEPKTLVFLNPLAMLLAGRESQKGSPLTEQEVLEVRDSAQCIVMTASQAEKFYASLDSQVPIPRLNPENLWQEWQELRSHMR</sequence>
<accession>A0A5K7XAB5</accession>